<reference evidence="1 2" key="1">
    <citation type="submission" date="2020-08" db="EMBL/GenBank/DDBJ databases">
        <title>Genomic Encyclopedia of Type Strains, Phase IV (KMG-IV): sequencing the most valuable type-strain genomes for metagenomic binning, comparative biology and taxonomic classification.</title>
        <authorList>
            <person name="Goeker M."/>
        </authorList>
    </citation>
    <scope>NUCLEOTIDE SEQUENCE [LARGE SCALE GENOMIC DNA]</scope>
    <source>
        <strain evidence="1 2">DSM 27939</strain>
    </source>
</reference>
<dbReference type="AlphaFoldDB" id="A0A7W8K2G7"/>
<organism evidence="1 2">
    <name type="scientific">Deinococcus humi</name>
    <dbReference type="NCBI Taxonomy" id="662880"/>
    <lineage>
        <taxon>Bacteria</taxon>
        <taxon>Thermotogati</taxon>
        <taxon>Deinococcota</taxon>
        <taxon>Deinococci</taxon>
        <taxon>Deinococcales</taxon>
        <taxon>Deinococcaceae</taxon>
        <taxon>Deinococcus</taxon>
    </lineage>
</organism>
<gene>
    <name evidence="1" type="ORF">HNQ08_005195</name>
</gene>
<dbReference type="EMBL" id="JACHFL010000027">
    <property type="protein sequence ID" value="MBB5366069.1"/>
    <property type="molecule type" value="Genomic_DNA"/>
</dbReference>
<evidence type="ECO:0000313" key="2">
    <source>
        <dbReference type="Proteomes" id="UP000552709"/>
    </source>
</evidence>
<dbReference type="Proteomes" id="UP000552709">
    <property type="component" value="Unassembled WGS sequence"/>
</dbReference>
<protein>
    <submittedName>
        <fullName evidence="1">Uncharacterized protein</fullName>
    </submittedName>
</protein>
<sequence length="54" mass="6150">MFCLTSWMADGEQSHTDQLRNAGATIRELVIPVHVHRQQVIFTAHCNNMTESSH</sequence>
<name>A0A7W8K2G7_9DEIO</name>
<proteinExistence type="predicted"/>
<evidence type="ECO:0000313" key="1">
    <source>
        <dbReference type="EMBL" id="MBB5366069.1"/>
    </source>
</evidence>
<keyword evidence="2" id="KW-1185">Reference proteome</keyword>
<accession>A0A7W8K2G7</accession>
<comment type="caution">
    <text evidence="1">The sequence shown here is derived from an EMBL/GenBank/DDBJ whole genome shotgun (WGS) entry which is preliminary data.</text>
</comment>